<proteinExistence type="predicted"/>
<name>X1FVI3_9ZZZZ</name>
<protein>
    <submittedName>
        <fullName evidence="1">Uncharacterized protein</fullName>
    </submittedName>
</protein>
<reference evidence="1" key="1">
    <citation type="journal article" date="2014" name="Front. Microbiol.">
        <title>High frequency of phylogenetically diverse reductive dehalogenase-homologous genes in deep subseafloor sedimentary metagenomes.</title>
        <authorList>
            <person name="Kawai M."/>
            <person name="Futagami T."/>
            <person name="Toyoda A."/>
            <person name="Takaki Y."/>
            <person name="Nishi S."/>
            <person name="Hori S."/>
            <person name="Arai W."/>
            <person name="Tsubouchi T."/>
            <person name="Morono Y."/>
            <person name="Uchiyama I."/>
            <person name="Ito T."/>
            <person name="Fujiyama A."/>
            <person name="Inagaki F."/>
            <person name="Takami H."/>
        </authorList>
    </citation>
    <scope>NUCLEOTIDE SEQUENCE</scope>
    <source>
        <strain evidence="1">Expedition CK06-06</strain>
    </source>
</reference>
<organism evidence="1">
    <name type="scientific">marine sediment metagenome</name>
    <dbReference type="NCBI Taxonomy" id="412755"/>
    <lineage>
        <taxon>unclassified sequences</taxon>
        <taxon>metagenomes</taxon>
        <taxon>ecological metagenomes</taxon>
    </lineage>
</organism>
<sequence length="58" mass="6424">LGKKGNIIFDPRSKAVVILLADTRFDLKVANIGSIIKNMKLIEKIEKSSGVRIESIQN</sequence>
<dbReference type="EMBL" id="BARU01020422">
    <property type="protein sequence ID" value="GAH48997.1"/>
    <property type="molecule type" value="Genomic_DNA"/>
</dbReference>
<dbReference type="AlphaFoldDB" id="X1FVI3"/>
<feature type="non-terminal residue" evidence="1">
    <location>
        <position position="1"/>
    </location>
</feature>
<accession>X1FVI3</accession>
<gene>
    <name evidence="1" type="ORF">S03H2_33545</name>
</gene>
<comment type="caution">
    <text evidence="1">The sequence shown here is derived from an EMBL/GenBank/DDBJ whole genome shotgun (WGS) entry which is preliminary data.</text>
</comment>
<evidence type="ECO:0000313" key="1">
    <source>
        <dbReference type="EMBL" id="GAH48997.1"/>
    </source>
</evidence>